<feature type="transmembrane region" description="Helical" evidence="3">
    <location>
        <begin position="34"/>
        <end position="57"/>
    </location>
</feature>
<keyword evidence="1" id="KW-1015">Disulfide bond</keyword>
<protein>
    <submittedName>
        <fullName evidence="4">Uncharacterized protein</fullName>
    </submittedName>
</protein>
<feature type="region of interest" description="Disordered" evidence="2">
    <location>
        <begin position="231"/>
        <end position="252"/>
    </location>
</feature>
<feature type="compositionally biased region" description="Polar residues" evidence="2">
    <location>
        <begin position="235"/>
        <end position="250"/>
    </location>
</feature>
<keyword evidence="3" id="KW-0472">Membrane</keyword>
<dbReference type="InParanoid" id="K1Q310"/>
<reference evidence="4" key="1">
    <citation type="journal article" date="2012" name="Nature">
        <title>The oyster genome reveals stress adaptation and complexity of shell formation.</title>
        <authorList>
            <person name="Zhang G."/>
            <person name="Fang X."/>
            <person name="Guo X."/>
            <person name="Li L."/>
            <person name="Luo R."/>
            <person name="Xu F."/>
            <person name="Yang P."/>
            <person name="Zhang L."/>
            <person name="Wang X."/>
            <person name="Qi H."/>
            <person name="Xiong Z."/>
            <person name="Que H."/>
            <person name="Xie Y."/>
            <person name="Holland P.W."/>
            <person name="Paps J."/>
            <person name="Zhu Y."/>
            <person name="Wu F."/>
            <person name="Chen Y."/>
            <person name="Wang J."/>
            <person name="Peng C."/>
            <person name="Meng J."/>
            <person name="Yang L."/>
            <person name="Liu J."/>
            <person name="Wen B."/>
            <person name="Zhang N."/>
            <person name="Huang Z."/>
            <person name="Zhu Q."/>
            <person name="Feng Y."/>
            <person name="Mount A."/>
            <person name="Hedgecock D."/>
            <person name="Xu Z."/>
            <person name="Liu Y."/>
            <person name="Domazet-Loso T."/>
            <person name="Du Y."/>
            <person name="Sun X."/>
            <person name="Zhang S."/>
            <person name="Liu B."/>
            <person name="Cheng P."/>
            <person name="Jiang X."/>
            <person name="Li J."/>
            <person name="Fan D."/>
            <person name="Wang W."/>
            <person name="Fu W."/>
            <person name="Wang T."/>
            <person name="Wang B."/>
            <person name="Zhang J."/>
            <person name="Peng Z."/>
            <person name="Li Y."/>
            <person name="Li N."/>
            <person name="Wang J."/>
            <person name="Chen M."/>
            <person name="He Y."/>
            <person name="Tan F."/>
            <person name="Song X."/>
            <person name="Zheng Q."/>
            <person name="Huang R."/>
            <person name="Yang H."/>
            <person name="Du X."/>
            <person name="Chen L."/>
            <person name="Yang M."/>
            <person name="Gaffney P.M."/>
            <person name="Wang S."/>
            <person name="Luo L."/>
            <person name="She Z."/>
            <person name="Ming Y."/>
            <person name="Huang W."/>
            <person name="Zhang S."/>
            <person name="Huang B."/>
            <person name="Zhang Y."/>
            <person name="Qu T."/>
            <person name="Ni P."/>
            <person name="Miao G."/>
            <person name="Wang J."/>
            <person name="Wang Q."/>
            <person name="Steinberg C.E."/>
            <person name="Wang H."/>
            <person name="Li N."/>
            <person name="Qian L."/>
            <person name="Zhang G."/>
            <person name="Li Y."/>
            <person name="Yang H."/>
            <person name="Liu X."/>
            <person name="Wang J."/>
            <person name="Yin Y."/>
            <person name="Wang J."/>
        </authorList>
    </citation>
    <scope>NUCLEOTIDE SEQUENCE [LARGE SCALE GENOMIC DNA]</scope>
    <source>
        <strain evidence="4">05x7-T-G4-1.051#20</strain>
    </source>
</reference>
<keyword evidence="3" id="KW-1133">Transmembrane helix</keyword>
<feature type="region of interest" description="Disordered" evidence="2">
    <location>
        <begin position="75"/>
        <end position="145"/>
    </location>
</feature>
<feature type="compositionally biased region" description="Basic and acidic residues" evidence="2">
    <location>
        <begin position="94"/>
        <end position="127"/>
    </location>
</feature>
<evidence type="ECO:0000256" key="3">
    <source>
        <dbReference type="SAM" id="Phobius"/>
    </source>
</evidence>
<dbReference type="AlphaFoldDB" id="K1Q310"/>
<keyword evidence="3" id="KW-0812">Transmembrane</keyword>
<dbReference type="SMART" id="SM00254">
    <property type="entry name" value="ShKT"/>
    <property type="match status" value="1"/>
</dbReference>
<dbReference type="PROSITE" id="PS51670">
    <property type="entry name" value="SHKT"/>
    <property type="match status" value="1"/>
</dbReference>
<evidence type="ECO:0000256" key="2">
    <source>
        <dbReference type="SAM" id="MobiDB-lite"/>
    </source>
</evidence>
<dbReference type="InterPro" id="IPR003582">
    <property type="entry name" value="ShKT_dom"/>
</dbReference>
<proteinExistence type="predicted"/>
<evidence type="ECO:0000313" key="4">
    <source>
        <dbReference type="EMBL" id="EKC23250.1"/>
    </source>
</evidence>
<gene>
    <name evidence="4" type="ORF">CGI_10020931</name>
</gene>
<accession>K1Q310</accession>
<feature type="region of interest" description="Disordered" evidence="2">
    <location>
        <begin position="303"/>
        <end position="323"/>
    </location>
</feature>
<name>K1Q310_MAGGI</name>
<dbReference type="EMBL" id="JH818302">
    <property type="protein sequence ID" value="EKC23250.1"/>
    <property type="molecule type" value="Genomic_DNA"/>
</dbReference>
<dbReference type="HOGENOM" id="CLU_556965_0_0_1"/>
<feature type="compositionally biased region" description="Polar residues" evidence="2">
    <location>
        <begin position="128"/>
        <end position="138"/>
    </location>
</feature>
<organism evidence="4">
    <name type="scientific">Magallana gigas</name>
    <name type="common">Pacific oyster</name>
    <name type="synonym">Crassostrea gigas</name>
    <dbReference type="NCBI Taxonomy" id="29159"/>
    <lineage>
        <taxon>Eukaryota</taxon>
        <taxon>Metazoa</taxon>
        <taxon>Spiralia</taxon>
        <taxon>Lophotrochozoa</taxon>
        <taxon>Mollusca</taxon>
        <taxon>Bivalvia</taxon>
        <taxon>Autobranchia</taxon>
        <taxon>Pteriomorphia</taxon>
        <taxon>Ostreida</taxon>
        <taxon>Ostreoidea</taxon>
        <taxon>Ostreidae</taxon>
        <taxon>Magallana</taxon>
    </lineage>
</organism>
<evidence type="ECO:0000256" key="1">
    <source>
        <dbReference type="PROSITE-ProRule" id="PRU01005"/>
    </source>
</evidence>
<feature type="disulfide bond" evidence="1">
    <location>
        <begin position="359"/>
        <end position="393"/>
    </location>
</feature>
<comment type="caution">
    <text evidence="1">Lacks conserved residue(s) required for the propagation of feature annotation.</text>
</comment>
<feature type="compositionally biased region" description="Basic and acidic residues" evidence="2">
    <location>
        <begin position="304"/>
        <end position="323"/>
    </location>
</feature>
<sequence>MGDPFEILSRLRRNANSTSSTSSEEDLFSESNNLAMFVVIPVMVIVYGGCACIYCCYKCRRYMKENRPFQDLADKIRGRETAGNNEETEITDEASQHDHPDEESRLESSQEGEKLNLDEDANEKTRQDNNNVHSNHSSPGPEGAIRYVDYDTDLRSAMSTPGMQYKRNGSVKSKRMKLSTPIAVVYNENDAELRSDSGIMEDAALSLVHSDSRSSRQRMLVEAPLSIEEIDNPAVETTGSSTSKGNTQEAAKSETLARYISTSEIAIQTDDSGFQKRGASNTKSKSLKDYVVVAKYMNWRKTKKGSEKERTRDHSGFFTKSDTKHSLSSDSGVSVISGHKMSDSVSRGASMFEMSSRICEDKTSTCPQYGRTVCAAPYDGWARQNCALYCGFCTASISIPKTTVSAKPELCEDRISNCVDYGHDAYHSKTYDTTTKTYHYHPKTNNNYTYNKTFHYHSKTYNTYTNTYHFNCINHNFNCFHYYCDCSTLH</sequence>